<proteinExistence type="predicted"/>
<dbReference type="STRING" id="335541.Swol_1644"/>
<keyword evidence="3" id="KW-1185">Reference proteome</keyword>
<evidence type="ECO:0000313" key="3">
    <source>
        <dbReference type="Proteomes" id="UP000001968"/>
    </source>
</evidence>
<dbReference type="Pfam" id="PF14209">
    <property type="entry name" value="DUF4321"/>
    <property type="match status" value="1"/>
</dbReference>
<evidence type="ECO:0008006" key="4">
    <source>
        <dbReference type="Google" id="ProtNLM"/>
    </source>
</evidence>
<evidence type="ECO:0000256" key="1">
    <source>
        <dbReference type="SAM" id="Phobius"/>
    </source>
</evidence>
<keyword evidence="1" id="KW-0812">Transmembrane</keyword>
<keyword evidence="1" id="KW-1133">Transmembrane helix</keyword>
<dbReference type="Proteomes" id="UP000001968">
    <property type="component" value="Chromosome"/>
</dbReference>
<dbReference type="eggNOG" id="ENOG5033BT9">
    <property type="taxonomic scope" value="Bacteria"/>
</dbReference>
<dbReference type="AlphaFoldDB" id="Q0AWG1"/>
<dbReference type="KEGG" id="swo:Swol_1644"/>
<accession>Q0AWG1</accession>
<evidence type="ECO:0000313" key="2">
    <source>
        <dbReference type="EMBL" id="ABI68943.1"/>
    </source>
</evidence>
<sequence>MLHLKKCATGGRKVARSNAYPGWQIFLLLLVLGGIIGGWIGDAVVKLWPNLKVLGQVQSVGLPAFSLDLNVFTLQFGFMLHVNFFTILGFVLAYFLYRRF</sequence>
<dbReference type="InterPro" id="IPR025470">
    <property type="entry name" value="DUF4321"/>
</dbReference>
<protein>
    <recommendedName>
        <fullName evidence="4">DUF4321 domain-containing protein</fullName>
    </recommendedName>
</protein>
<feature type="transmembrane region" description="Helical" evidence="1">
    <location>
        <begin position="20"/>
        <end position="41"/>
    </location>
</feature>
<dbReference type="EMBL" id="CP000448">
    <property type="protein sequence ID" value="ABI68943.1"/>
    <property type="molecule type" value="Genomic_DNA"/>
</dbReference>
<organism evidence="2 3">
    <name type="scientific">Syntrophomonas wolfei subsp. wolfei (strain DSM 2245B / Goettingen)</name>
    <dbReference type="NCBI Taxonomy" id="335541"/>
    <lineage>
        <taxon>Bacteria</taxon>
        <taxon>Bacillati</taxon>
        <taxon>Bacillota</taxon>
        <taxon>Clostridia</taxon>
        <taxon>Eubacteriales</taxon>
        <taxon>Syntrophomonadaceae</taxon>
        <taxon>Syntrophomonas</taxon>
    </lineage>
</organism>
<dbReference type="HOGENOM" id="CLU_166657_4_0_9"/>
<name>Q0AWG1_SYNWW</name>
<keyword evidence="1" id="KW-0472">Membrane</keyword>
<reference evidence="3" key="1">
    <citation type="journal article" date="2010" name="Environ. Microbiol.">
        <title>The genome of Syntrophomonas wolfei: new insights into syntrophic metabolism and biohydrogen production.</title>
        <authorList>
            <person name="Sieber J.R."/>
            <person name="Sims D.R."/>
            <person name="Han C."/>
            <person name="Kim E."/>
            <person name="Lykidis A."/>
            <person name="Lapidus A.L."/>
            <person name="McDonnald E."/>
            <person name="Rohlin L."/>
            <person name="Culley D.E."/>
            <person name="Gunsalus R."/>
            <person name="McInerney M.J."/>
        </authorList>
    </citation>
    <scope>NUCLEOTIDE SEQUENCE [LARGE SCALE GENOMIC DNA]</scope>
    <source>
        <strain evidence="3">DSM 2245B / Goettingen</strain>
    </source>
</reference>
<feature type="transmembrane region" description="Helical" evidence="1">
    <location>
        <begin position="76"/>
        <end position="97"/>
    </location>
</feature>
<gene>
    <name evidence="2" type="ordered locus">Swol_1644</name>
</gene>
<dbReference type="OrthoDB" id="2083582at2"/>